<keyword evidence="3" id="KW-1133">Transmembrane helix</keyword>
<evidence type="ECO:0000256" key="2">
    <source>
        <dbReference type="SAM" id="MobiDB-lite"/>
    </source>
</evidence>
<dbReference type="AlphaFoldDB" id="A0A7V1FS62"/>
<dbReference type="InterPro" id="IPR020012">
    <property type="entry name" value="LysM_FimV"/>
</dbReference>
<dbReference type="NCBIfam" id="TIGR03505">
    <property type="entry name" value="FimV_core"/>
    <property type="match status" value="1"/>
</dbReference>
<feature type="region of interest" description="Disordered" evidence="2">
    <location>
        <begin position="622"/>
        <end position="641"/>
    </location>
</feature>
<dbReference type="EMBL" id="DRFO01000026">
    <property type="protein sequence ID" value="HDZ57135.1"/>
    <property type="molecule type" value="Genomic_DNA"/>
</dbReference>
<keyword evidence="1" id="KW-0175">Coiled coil</keyword>
<keyword evidence="3" id="KW-0472">Membrane</keyword>
<feature type="region of interest" description="Disordered" evidence="2">
    <location>
        <begin position="477"/>
        <end position="497"/>
    </location>
</feature>
<accession>A0A7V1FS62</accession>
<proteinExistence type="predicted"/>
<feature type="compositionally biased region" description="Low complexity" evidence="2">
    <location>
        <begin position="309"/>
        <end position="328"/>
    </location>
</feature>
<protein>
    <recommendedName>
        <fullName evidence="4">LysM domain-containing protein</fullName>
    </recommendedName>
</protein>
<dbReference type="Gene3D" id="3.10.350.10">
    <property type="entry name" value="LysM domain"/>
    <property type="match status" value="1"/>
</dbReference>
<evidence type="ECO:0000256" key="3">
    <source>
        <dbReference type="SAM" id="Phobius"/>
    </source>
</evidence>
<dbReference type="CDD" id="cd00118">
    <property type="entry name" value="LysM"/>
    <property type="match status" value="1"/>
</dbReference>
<keyword evidence="3" id="KW-0812">Transmembrane</keyword>
<dbReference type="PROSITE" id="PS51782">
    <property type="entry name" value="LYSM"/>
    <property type="match status" value="1"/>
</dbReference>
<feature type="transmembrane region" description="Helical" evidence="3">
    <location>
        <begin position="452"/>
        <end position="469"/>
    </location>
</feature>
<dbReference type="Proteomes" id="UP000885703">
    <property type="component" value="Unassembled WGS sequence"/>
</dbReference>
<evidence type="ECO:0000256" key="1">
    <source>
        <dbReference type="SAM" id="Coils"/>
    </source>
</evidence>
<feature type="domain" description="LysM" evidence="4">
    <location>
        <begin position="219"/>
        <end position="275"/>
    </location>
</feature>
<organism evidence="5">
    <name type="scientific">Halopseudomonas xinjiangensis</name>
    <dbReference type="NCBI Taxonomy" id="487184"/>
    <lineage>
        <taxon>Bacteria</taxon>
        <taxon>Pseudomonadati</taxon>
        <taxon>Pseudomonadota</taxon>
        <taxon>Gammaproteobacteria</taxon>
        <taxon>Pseudomonadales</taxon>
        <taxon>Pseudomonadaceae</taxon>
        <taxon>Halopseudomonas</taxon>
    </lineage>
</organism>
<feature type="compositionally biased region" description="Low complexity" evidence="2">
    <location>
        <begin position="202"/>
        <end position="216"/>
    </location>
</feature>
<evidence type="ECO:0000259" key="4">
    <source>
        <dbReference type="PROSITE" id="PS51782"/>
    </source>
</evidence>
<dbReference type="Pfam" id="PF25800">
    <property type="entry name" value="FimV_N"/>
    <property type="match status" value="1"/>
</dbReference>
<feature type="coiled-coil region" evidence="1">
    <location>
        <begin position="346"/>
        <end position="394"/>
    </location>
</feature>
<comment type="caution">
    <text evidence="5">The sequence shown here is derived from an EMBL/GenBank/DDBJ whole genome shotgun (WGS) entry which is preliminary data.</text>
</comment>
<reference evidence="5" key="1">
    <citation type="journal article" date="2020" name="mSystems">
        <title>Genome- and Community-Level Interaction Insights into Carbon Utilization and Element Cycling Functions of Hydrothermarchaeota in Hydrothermal Sediment.</title>
        <authorList>
            <person name="Zhou Z."/>
            <person name="Liu Y."/>
            <person name="Xu W."/>
            <person name="Pan J."/>
            <person name="Luo Z.H."/>
            <person name="Li M."/>
        </authorList>
    </citation>
    <scope>NUCLEOTIDE SEQUENCE [LARGE SCALE GENOMIC DNA]</scope>
    <source>
        <strain evidence="5">HyVt-324</strain>
    </source>
</reference>
<feature type="region of interest" description="Disordered" evidence="2">
    <location>
        <begin position="682"/>
        <end position="715"/>
    </location>
</feature>
<evidence type="ECO:0000313" key="5">
    <source>
        <dbReference type="EMBL" id="HDZ57135.1"/>
    </source>
</evidence>
<gene>
    <name evidence="5" type="ORF">ENH64_11780</name>
</gene>
<dbReference type="InterPro" id="IPR057840">
    <property type="entry name" value="FimV_N"/>
</dbReference>
<name>A0A7V1FS62_9GAMM</name>
<feature type="region of interest" description="Disordered" evidence="2">
    <location>
        <begin position="165"/>
        <end position="223"/>
    </location>
</feature>
<sequence length="715" mass="76835">MMASPSSRRNARIASVAMSGSHCQHIRGKGMAVKRQVVIGVASLAALYVGVSNALGLGELKLESALNQPLSATISLQGAEGMSPSDILVSLANPEAFEKAGIDRPFFLSDLRFIPVVENDRMTIRVESNRPVREPYLNFLVELRRPNGRMLREYTLLLDPPLFNSGSSPIAPQQPQQPVPQPLRSATRPAPVSEPERAPAEQPAQQLDLPDLQPQPGAGEHLTVSGDTLWDIAAASRPANSVSIRSNMLAIKALNPDAFVNDDIDRLRVGQPLVLPTPVQLGVEPGSERAADESQSTPETAGSAPFAPAETADAQQQAVAAQESAPQEDSSAPLIAGKLRIEEPGVSAAEADAAELLGRLQALEARFNVLLSELDSRDRQIASLQAELEVLREAQSSEETGAAIATGTLVDGEAGAGASSVDGSADPQSGAVAAEILPAQEEAPEESFLSKWWPALLAFFAFLLGVLVTRMRSRSAKAASEEEPEQDVEQAHSGLRPGTALIGSSMIARSVTTQPPKPVDPLDGVELYITYGRFAEARVMLDKAIADEPERLDLRFKQLRVLAELGDAKAFEEQQGAILAAGGDADRIEQIKSRFPALFDEDTIGLVEHVDHVEPLFDGEMDEDYETSPEDRNTPAMEGSQLNLNDFTLDPDWELIEGLTPGPAKKNDLKSTNTVIEDEAFESSLHEFPEVEELDDAHEDHFPGNSAGDRTSQKK</sequence>
<dbReference type="InterPro" id="IPR018392">
    <property type="entry name" value="LysM"/>
</dbReference>
<dbReference type="InterPro" id="IPR036779">
    <property type="entry name" value="LysM_dom_sf"/>
</dbReference>
<feature type="region of interest" description="Disordered" evidence="2">
    <location>
        <begin position="278"/>
        <end position="331"/>
    </location>
</feature>